<dbReference type="InterPro" id="IPR003848">
    <property type="entry name" value="DUF218"/>
</dbReference>
<dbReference type="InterPro" id="IPR051599">
    <property type="entry name" value="Cell_Envelope_Assoc"/>
</dbReference>
<protein>
    <submittedName>
        <fullName evidence="3">Uncharacterized SAM-binding protein YcdF (DUF218 family)</fullName>
    </submittedName>
</protein>
<keyword evidence="1" id="KW-1133">Transmembrane helix</keyword>
<evidence type="ECO:0000259" key="2">
    <source>
        <dbReference type="Pfam" id="PF02698"/>
    </source>
</evidence>
<feature type="domain" description="DUF218" evidence="2">
    <location>
        <begin position="106"/>
        <end position="250"/>
    </location>
</feature>
<dbReference type="PANTHER" id="PTHR30336:SF4">
    <property type="entry name" value="ENVELOPE BIOGENESIS FACTOR ELYC"/>
    <property type="match status" value="1"/>
</dbReference>
<feature type="transmembrane region" description="Helical" evidence="1">
    <location>
        <begin position="12"/>
        <end position="30"/>
    </location>
</feature>
<name>A0ABX0X123_9PROT</name>
<evidence type="ECO:0000313" key="3">
    <source>
        <dbReference type="EMBL" id="NJB75348.1"/>
    </source>
</evidence>
<proteinExistence type="predicted"/>
<accession>A0ABX0X123</accession>
<keyword evidence="1" id="KW-0812">Transmembrane</keyword>
<organism evidence="3 4">
    <name type="scientific">Thalassospira tepidiphila</name>
    <dbReference type="NCBI Taxonomy" id="393657"/>
    <lineage>
        <taxon>Bacteria</taxon>
        <taxon>Pseudomonadati</taxon>
        <taxon>Pseudomonadota</taxon>
        <taxon>Alphaproteobacteria</taxon>
        <taxon>Rhodospirillales</taxon>
        <taxon>Thalassospiraceae</taxon>
        <taxon>Thalassospira</taxon>
    </lineage>
</organism>
<keyword evidence="1" id="KW-0472">Membrane</keyword>
<dbReference type="RefSeq" id="WP_064781515.1">
    <property type="nucleotide sequence ID" value="NZ_BAAAEQ010000002.1"/>
</dbReference>
<gene>
    <name evidence="3" type="ORF">GGR96_002440</name>
</gene>
<dbReference type="CDD" id="cd06259">
    <property type="entry name" value="YdcF-like"/>
    <property type="match status" value="1"/>
</dbReference>
<evidence type="ECO:0000313" key="4">
    <source>
        <dbReference type="Proteomes" id="UP000556869"/>
    </source>
</evidence>
<evidence type="ECO:0000256" key="1">
    <source>
        <dbReference type="SAM" id="Phobius"/>
    </source>
</evidence>
<dbReference type="InterPro" id="IPR014729">
    <property type="entry name" value="Rossmann-like_a/b/a_fold"/>
</dbReference>
<comment type="caution">
    <text evidence="3">The sequence shown here is derived from an EMBL/GenBank/DDBJ whole genome shotgun (WGS) entry which is preliminary data.</text>
</comment>
<dbReference type="Gene3D" id="3.40.50.620">
    <property type="entry name" value="HUPs"/>
    <property type="match status" value="1"/>
</dbReference>
<feature type="transmembrane region" description="Helical" evidence="1">
    <location>
        <begin position="42"/>
        <end position="62"/>
    </location>
</feature>
<reference evidence="3 4" key="1">
    <citation type="submission" date="2020-03" db="EMBL/GenBank/DDBJ databases">
        <title>Genomic Encyclopedia of Type Strains, Phase IV (KMG-IV): sequencing the most valuable type-strain genomes for metagenomic binning, comparative biology and taxonomic classification.</title>
        <authorList>
            <person name="Goeker M."/>
        </authorList>
    </citation>
    <scope>NUCLEOTIDE SEQUENCE [LARGE SCALE GENOMIC DNA]</scope>
    <source>
        <strain evidence="3 4">DSM 18888</strain>
    </source>
</reference>
<dbReference type="PANTHER" id="PTHR30336">
    <property type="entry name" value="INNER MEMBRANE PROTEIN, PROBABLE PERMEASE"/>
    <property type="match status" value="1"/>
</dbReference>
<dbReference type="EMBL" id="JAATJD010000002">
    <property type="protein sequence ID" value="NJB75348.1"/>
    <property type="molecule type" value="Genomic_DNA"/>
</dbReference>
<dbReference type="Pfam" id="PF02698">
    <property type="entry name" value="DUF218"/>
    <property type="match status" value="1"/>
</dbReference>
<keyword evidence="4" id="KW-1185">Reference proteome</keyword>
<sequence>MFYFLSKTLSVLINTAFMHGLLLAILFCLLTIKRTRRFAIRGLVFVTGFSLLITVIPVGTILSRALETRFDKPVLTEQEFAGAITLAGSLDPSSYLKRGEVHVGASADRLFTMLRFASLYPDKPVLFTGGDGNLTERGFSEAVVLENWLDESGLKTSNMYFEEKSRNTHENATKSLEMVYRDWPELAKKPWVLITSAQHMPRAVGVFRQAGWNVIPYPVDRFTSDDIHLASLNVSDGIKSLGRALREWVGLTAYYWTGRTDAWFPGPQNPGAEN</sequence>
<dbReference type="Proteomes" id="UP000556869">
    <property type="component" value="Unassembled WGS sequence"/>
</dbReference>